<dbReference type="Proteomes" id="UP000027195">
    <property type="component" value="Unassembled WGS sequence"/>
</dbReference>
<gene>
    <name evidence="3" type="ORF">BOTBODRAFT_31627</name>
</gene>
<evidence type="ECO:0000313" key="4">
    <source>
        <dbReference type="Proteomes" id="UP000027195"/>
    </source>
</evidence>
<evidence type="ECO:0000313" key="3">
    <source>
        <dbReference type="EMBL" id="KDQ15742.1"/>
    </source>
</evidence>
<dbReference type="PANTHER" id="PTHR21310">
    <property type="entry name" value="AMINOGLYCOSIDE PHOSPHOTRANSFERASE-RELATED-RELATED"/>
    <property type="match status" value="1"/>
</dbReference>
<dbReference type="InterPro" id="IPR002575">
    <property type="entry name" value="Aminoglycoside_PTrfase"/>
</dbReference>
<dbReference type="AlphaFoldDB" id="A0A067MV47"/>
<feature type="region of interest" description="Disordered" evidence="1">
    <location>
        <begin position="1"/>
        <end position="28"/>
    </location>
</feature>
<dbReference type="STRING" id="930990.A0A067MV47"/>
<dbReference type="PANTHER" id="PTHR21310:SF15">
    <property type="entry name" value="AMINOGLYCOSIDE PHOSPHOTRANSFERASE DOMAIN-CONTAINING PROTEIN"/>
    <property type="match status" value="1"/>
</dbReference>
<name>A0A067MV47_BOTB1</name>
<feature type="compositionally biased region" description="Acidic residues" evidence="1">
    <location>
        <begin position="408"/>
        <end position="435"/>
    </location>
</feature>
<proteinExistence type="predicted"/>
<reference evidence="4" key="1">
    <citation type="journal article" date="2014" name="Proc. Natl. Acad. Sci. U.S.A.">
        <title>Extensive sampling of basidiomycete genomes demonstrates inadequacy of the white-rot/brown-rot paradigm for wood decay fungi.</title>
        <authorList>
            <person name="Riley R."/>
            <person name="Salamov A.A."/>
            <person name="Brown D.W."/>
            <person name="Nagy L.G."/>
            <person name="Floudas D."/>
            <person name="Held B.W."/>
            <person name="Levasseur A."/>
            <person name="Lombard V."/>
            <person name="Morin E."/>
            <person name="Otillar R."/>
            <person name="Lindquist E.A."/>
            <person name="Sun H."/>
            <person name="LaButti K.M."/>
            <person name="Schmutz J."/>
            <person name="Jabbour D."/>
            <person name="Luo H."/>
            <person name="Baker S.E."/>
            <person name="Pisabarro A.G."/>
            <person name="Walton J.D."/>
            <person name="Blanchette R.A."/>
            <person name="Henrissat B."/>
            <person name="Martin F."/>
            <person name="Cullen D."/>
            <person name="Hibbett D.S."/>
            <person name="Grigoriev I.V."/>
        </authorList>
    </citation>
    <scope>NUCLEOTIDE SEQUENCE [LARGE SCALE GENOMIC DNA]</scope>
    <source>
        <strain evidence="4">FD-172 SS1</strain>
    </source>
</reference>
<dbReference type="EMBL" id="KL198031">
    <property type="protein sequence ID" value="KDQ15742.1"/>
    <property type="molecule type" value="Genomic_DNA"/>
</dbReference>
<keyword evidence="4" id="KW-1185">Reference proteome</keyword>
<sequence>MFPEARPIDIDDYSESSDEDRVGSDSDSCSLCDYRPCTGHPQAKFYDYPAWKETPATTTVPIEIDDGELQLLAARLNVEALRSRAMALRRGKHCTISPLLGDSRARRGTKIGGMNVHLTLQFEDGISWIARIRRINASSPPPAVCARIIESEAATLRFLANTGVPVPRAHDFGIEGPANRVGVGYILMDKLEGVPLQWFQYDVFPEKKVKILDQLADIFIELERYPFPRIGSLFNPGSPQIGPCASAFDTAAHSSGITFGSAMYRKAVTKTHTYPIISPKSSPEPAQEYFLKHMDDKGDHILIDEDCNVVGIIDWEWAQTVPKAEAFAAPLFLWDTTGVDDGADELLFAEALERKGGYDLAMLVRNSVQRHQARSFCGEREAERAYEIPPDVLEAAELAKELSSTELEYSDEWPWESDDSFDDSSSDEADNDIYP</sequence>
<evidence type="ECO:0000256" key="1">
    <source>
        <dbReference type="SAM" id="MobiDB-lite"/>
    </source>
</evidence>
<dbReference type="SUPFAM" id="SSF56112">
    <property type="entry name" value="Protein kinase-like (PK-like)"/>
    <property type="match status" value="1"/>
</dbReference>
<accession>A0A067MV47</accession>
<feature type="domain" description="Aminoglycoside phosphotransferase" evidence="2">
    <location>
        <begin position="127"/>
        <end position="320"/>
    </location>
</feature>
<dbReference type="Pfam" id="PF01636">
    <property type="entry name" value="APH"/>
    <property type="match status" value="1"/>
</dbReference>
<dbReference type="InterPro" id="IPR011009">
    <property type="entry name" value="Kinase-like_dom_sf"/>
</dbReference>
<evidence type="ECO:0000259" key="2">
    <source>
        <dbReference type="Pfam" id="PF01636"/>
    </source>
</evidence>
<protein>
    <recommendedName>
        <fullName evidence="2">Aminoglycoside phosphotransferase domain-containing protein</fullName>
    </recommendedName>
</protein>
<organism evidence="3 4">
    <name type="scientific">Botryobasidium botryosum (strain FD-172 SS1)</name>
    <dbReference type="NCBI Taxonomy" id="930990"/>
    <lineage>
        <taxon>Eukaryota</taxon>
        <taxon>Fungi</taxon>
        <taxon>Dikarya</taxon>
        <taxon>Basidiomycota</taxon>
        <taxon>Agaricomycotina</taxon>
        <taxon>Agaricomycetes</taxon>
        <taxon>Cantharellales</taxon>
        <taxon>Botryobasidiaceae</taxon>
        <taxon>Botryobasidium</taxon>
    </lineage>
</organism>
<dbReference type="InParanoid" id="A0A067MV47"/>
<dbReference type="InterPro" id="IPR051678">
    <property type="entry name" value="AGP_Transferase"/>
</dbReference>
<dbReference type="HOGENOM" id="CLU_630021_0_0_1"/>
<dbReference type="OrthoDB" id="2906425at2759"/>
<feature type="region of interest" description="Disordered" evidence="1">
    <location>
        <begin position="405"/>
        <end position="435"/>
    </location>
</feature>